<dbReference type="InterPro" id="IPR043502">
    <property type="entry name" value="DNA/RNA_pol_sf"/>
</dbReference>
<comment type="caution">
    <text evidence="3">The sequence shown here is derived from an EMBL/GenBank/DDBJ whole genome shotgun (WGS) entry which is preliminary data.</text>
</comment>
<evidence type="ECO:0000259" key="2">
    <source>
        <dbReference type="Pfam" id="PF07727"/>
    </source>
</evidence>
<dbReference type="SUPFAM" id="SSF56672">
    <property type="entry name" value="DNA/RNA polymerases"/>
    <property type="match status" value="1"/>
</dbReference>
<feature type="region of interest" description="Disordered" evidence="1">
    <location>
        <begin position="261"/>
        <end position="309"/>
    </location>
</feature>
<sequence>MTTSRTPSTGVSAAGAGSAQAAAGVEDIEFVSPPANVSDVVDDDSRGCHRRYRTVSNVLATTEPVAAQADEDGEPDEHLHLATEEPTSFDEAATDPAWRATMEAEMVAIEDNGTWEAVDLPAGHRPIGLKWVFKLKKDAQGSVIRHKVRLVAKGYVQRAGVDFDEVFAPVARLDFVRALAAVAAHEGWALHHLDVKSAFLNGDLTEEVYVAQPPGFTIAGRERQVLRLHKALYGLRQAPRAWNAKLDRTLVALGFTRCEEEHGEGPSTEEGAGEFPGGHGRVPGRAWKRSRVPGKGSDTVAGANSQPQR</sequence>
<dbReference type="OrthoDB" id="414945at2759"/>
<organism evidence="3 4">
    <name type="scientific">Oryza meyeriana var. granulata</name>
    <dbReference type="NCBI Taxonomy" id="110450"/>
    <lineage>
        <taxon>Eukaryota</taxon>
        <taxon>Viridiplantae</taxon>
        <taxon>Streptophyta</taxon>
        <taxon>Embryophyta</taxon>
        <taxon>Tracheophyta</taxon>
        <taxon>Spermatophyta</taxon>
        <taxon>Magnoliopsida</taxon>
        <taxon>Liliopsida</taxon>
        <taxon>Poales</taxon>
        <taxon>Poaceae</taxon>
        <taxon>BOP clade</taxon>
        <taxon>Oryzoideae</taxon>
        <taxon>Oryzeae</taxon>
        <taxon>Oryzinae</taxon>
        <taxon>Oryza</taxon>
        <taxon>Oryza meyeriana</taxon>
    </lineage>
</organism>
<evidence type="ECO:0000313" key="4">
    <source>
        <dbReference type="Proteomes" id="UP000479710"/>
    </source>
</evidence>
<feature type="domain" description="Reverse transcriptase Ty1/copia-type" evidence="2">
    <location>
        <begin position="112"/>
        <end position="263"/>
    </location>
</feature>
<dbReference type="EMBL" id="SPHZ02000011">
    <property type="protein sequence ID" value="KAF0890365.1"/>
    <property type="molecule type" value="Genomic_DNA"/>
</dbReference>
<dbReference type="Proteomes" id="UP000479710">
    <property type="component" value="Unassembled WGS sequence"/>
</dbReference>
<gene>
    <name evidence="3" type="ORF">E2562_002764</name>
</gene>
<keyword evidence="4" id="KW-1185">Reference proteome</keyword>
<evidence type="ECO:0000256" key="1">
    <source>
        <dbReference type="SAM" id="MobiDB-lite"/>
    </source>
</evidence>
<protein>
    <recommendedName>
        <fullName evidence="2">Reverse transcriptase Ty1/copia-type domain-containing protein</fullName>
    </recommendedName>
</protein>
<feature type="region of interest" description="Disordered" evidence="1">
    <location>
        <begin position="1"/>
        <end position="23"/>
    </location>
</feature>
<dbReference type="Pfam" id="PF07727">
    <property type="entry name" value="RVT_2"/>
    <property type="match status" value="1"/>
</dbReference>
<reference evidence="3 4" key="1">
    <citation type="submission" date="2019-11" db="EMBL/GenBank/DDBJ databases">
        <title>Whole genome sequence of Oryza granulata.</title>
        <authorList>
            <person name="Li W."/>
        </authorList>
    </citation>
    <scope>NUCLEOTIDE SEQUENCE [LARGE SCALE GENOMIC DNA]</scope>
    <source>
        <strain evidence="4">cv. Menghai</strain>
        <tissue evidence="3">Leaf</tissue>
    </source>
</reference>
<proteinExistence type="predicted"/>
<accession>A0A6G1BPT1</accession>
<dbReference type="InterPro" id="IPR013103">
    <property type="entry name" value="RVT_2"/>
</dbReference>
<evidence type="ECO:0000313" key="3">
    <source>
        <dbReference type="EMBL" id="KAF0890365.1"/>
    </source>
</evidence>
<name>A0A6G1BPT1_9ORYZ</name>
<feature type="compositionally biased region" description="Low complexity" evidence="1">
    <location>
        <begin position="10"/>
        <end position="23"/>
    </location>
</feature>
<dbReference type="AlphaFoldDB" id="A0A6G1BPT1"/>